<keyword evidence="1" id="KW-0597">Phosphoprotein</keyword>
<sequence length="1359" mass="151762">MPVDCASLCNWMINPDELQIHIMDTNSLPSDIRPTSTVVSTNEFTDGGQVIRNINFGDTVASICSIKTENENSPLCKDNVCFADTTPKSVLNAPTLSTCYDDNNNSSLCLIQSASKLDLTSHTDQLPSHWRRLKKRTSDILVMQNKNPTTSSTLESQISSFSIATCNSETSSFLPTTTNTVSTCGISGYNNVEMSNSDMELNKNCLYQSSPSSTSAIIPLANASLLLNPGKFYPPNSKWISPGASGSSIAAALTAVNIQQRFKKGDVVKTPNGVRKKFNGKQWRRLCSREGCTKESQRRGFCSRHLSMKGKEMRVMGYAAAVAALNSSESKYSTSGIPREHGSNRNKMNSFTPTGLLSSSTPSLLLTPSIFAPYKLTPFLSTSKSASITTEMGSSTSATQTVISSTTTELLTTTTSNISQQSVFSLPLTSIHFSDRYDSSIIPTTVGAQVTSMPIPNTSFAPLLFNTSVGQMSPISTPLALLPILTDSISVGEPSLRKQDAPRFSSNNSSDFWDNPTTTENENSNFNKGHSSGNQYCDNSHKSPGHRESDSDQCSTPLLSQVCNLVDIEKSDQSAETDCIENSEETCKQLSRETSSSVLTQNRSGSVNDDDGGGDHHSHDYDNQLNITTPVINLNISKTDNTQVFNECSINKKLKLSTILNKTNQDKKHVRRPMNAFIIFSMRHRSEVHRLYPNKDNRVASQILGDWWYHLDASEKAPYQQLARELKAAHFQLFPNWKWSSKQRLRSESGNIKKRFLTDCNSHPKTHTSLTDSSNLLVNKSLSDENKLITHSCTSNQTNESDSILANSALNELSLNNESPITLSQSNLIAENITQHNCYDNHSSFEVKSSVIENDLYGLNGLDLLLHAVQYLDKENNLFNDALIQPPPLVIEDLDTDSKNVQVNIDKSNTSCSDNFETINNSNEELTEHNFEELNNSLLEINQQSIKNTCETSKSNQINEISLENNIDTHIPNQQNSTIQPINNSYHQPVSFKEENCVIYNCENKFQSSTNENSQNQQTVSSKSKPPPLKLHDVFNSRIINKNIEQSDRSVEKTRAPFSADAANRCFKRKFDETTENILAQINFRRRFSYLPKFNPNTVSSTQNLSSPTSIDQLTIRSSGPCFYSETSQIVSAAHFLHIHHNMDKSNKCLEDNVFFGANFPNIKEFKWTTDSLNSPLRISSYGRLSKNHPIAPKIIHHQTSENSSLITLSHLSEANGIKSRSVLHIRRKLVLQLFQEYGLFPSIPVITHFQQCYACYFPSRQALQLKIREIRRRIMQADSHLFQKTIIKDNYDYLNNKKNVDNDDKIELTKIECSLRTISKHSMPIVKSTNTLHEYANRCYNDNNNTNTNSSLSNPLAV</sequence>
<evidence type="ECO:0000259" key="8">
    <source>
        <dbReference type="PROSITE" id="PS50118"/>
    </source>
</evidence>
<proteinExistence type="predicted"/>
<dbReference type="InterPro" id="IPR009071">
    <property type="entry name" value="HMG_box_dom"/>
</dbReference>
<evidence type="ECO:0000313" key="9">
    <source>
        <dbReference type="EMBL" id="KGB35228.1"/>
    </source>
</evidence>
<dbReference type="PANTHER" id="PTHR13059">
    <property type="entry name" value="HMG-BOX TRANSCRIPTION FACTOR BBX"/>
    <property type="match status" value="1"/>
</dbReference>
<dbReference type="Pfam" id="PF00505">
    <property type="entry name" value="HMG_box"/>
    <property type="match status" value="1"/>
</dbReference>
<keyword evidence="4" id="KW-0804">Transcription</keyword>
<accession>A0A095C124</accession>
<feature type="domain" description="HMG box" evidence="8">
    <location>
        <begin position="670"/>
        <end position="738"/>
    </location>
</feature>
<dbReference type="PROSITE" id="PS50118">
    <property type="entry name" value="HMG_BOX_2"/>
    <property type="match status" value="1"/>
</dbReference>
<name>A0A095C124_SCHHA</name>
<protein>
    <submittedName>
        <fullName evidence="9">Protein capicua-like protein</fullName>
    </submittedName>
</protein>
<evidence type="ECO:0000256" key="2">
    <source>
        <dbReference type="ARBA" id="ARBA00023015"/>
    </source>
</evidence>
<evidence type="ECO:0000256" key="6">
    <source>
        <dbReference type="PROSITE-ProRule" id="PRU00267"/>
    </source>
</evidence>
<evidence type="ECO:0000256" key="1">
    <source>
        <dbReference type="ARBA" id="ARBA00022553"/>
    </source>
</evidence>
<evidence type="ECO:0000256" key="4">
    <source>
        <dbReference type="ARBA" id="ARBA00023163"/>
    </source>
</evidence>
<dbReference type="GO" id="GO:0000981">
    <property type="term" value="F:DNA-binding transcription factor activity, RNA polymerase II-specific"/>
    <property type="evidence" value="ECO:0007669"/>
    <property type="project" value="TreeGrafter"/>
</dbReference>
<dbReference type="GO" id="GO:0000977">
    <property type="term" value="F:RNA polymerase II transcription regulatory region sequence-specific DNA binding"/>
    <property type="evidence" value="ECO:0007669"/>
    <property type="project" value="TreeGrafter"/>
</dbReference>
<feature type="region of interest" description="Disordered" evidence="7">
    <location>
        <begin position="1008"/>
        <end position="1031"/>
    </location>
</feature>
<feature type="DNA-binding region" description="HMG box" evidence="6">
    <location>
        <begin position="670"/>
        <end position="738"/>
    </location>
</feature>
<evidence type="ECO:0000256" key="7">
    <source>
        <dbReference type="SAM" id="MobiDB-lite"/>
    </source>
</evidence>
<dbReference type="SUPFAM" id="SSF47095">
    <property type="entry name" value="HMG-box"/>
    <property type="match status" value="1"/>
</dbReference>
<dbReference type="InterPro" id="IPR052412">
    <property type="entry name" value="CC-Dev_Transcription_Reg"/>
</dbReference>
<evidence type="ECO:0000256" key="5">
    <source>
        <dbReference type="ARBA" id="ARBA00023242"/>
    </source>
</evidence>
<dbReference type="Pfam" id="PF25981">
    <property type="entry name" value="HTH_Cic_C"/>
    <property type="match status" value="1"/>
</dbReference>
<keyword evidence="5 6" id="KW-0539">Nucleus</keyword>
<dbReference type="EMBL" id="KL250667">
    <property type="protein sequence ID" value="KGB35228.1"/>
    <property type="molecule type" value="Genomic_DNA"/>
</dbReference>
<dbReference type="InterPro" id="IPR036910">
    <property type="entry name" value="HMG_box_dom_sf"/>
</dbReference>
<keyword evidence="3 6" id="KW-0238">DNA-binding</keyword>
<dbReference type="STRING" id="6185.A0A095C124"/>
<feature type="compositionally biased region" description="Basic and acidic residues" evidence="7">
    <location>
        <begin position="539"/>
        <end position="550"/>
    </location>
</feature>
<organism evidence="9">
    <name type="scientific">Schistosoma haematobium</name>
    <name type="common">Blood fluke</name>
    <dbReference type="NCBI Taxonomy" id="6185"/>
    <lineage>
        <taxon>Eukaryota</taxon>
        <taxon>Metazoa</taxon>
        <taxon>Spiralia</taxon>
        <taxon>Lophotrochozoa</taxon>
        <taxon>Platyhelminthes</taxon>
        <taxon>Trematoda</taxon>
        <taxon>Digenea</taxon>
        <taxon>Strigeidida</taxon>
        <taxon>Schistosomatoidea</taxon>
        <taxon>Schistosomatidae</taxon>
        <taxon>Schistosoma</taxon>
    </lineage>
</organism>
<feature type="compositionally biased region" description="Low complexity" evidence="7">
    <location>
        <begin position="1008"/>
        <end position="1022"/>
    </location>
</feature>
<dbReference type="GO" id="GO:0005634">
    <property type="term" value="C:nucleus"/>
    <property type="evidence" value="ECO:0007669"/>
    <property type="project" value="UniProtKB-UniRule"/>
</dbReference>
<gene>
    <name evidence="9" type="ORF">MS3_03467</name>
</gene>
<feature type="compositionally biased region" description="Polar residues" evidence="7">
    <location>
        <begin position="592"/>
        <end position="607"/>
    </location>
</feature>
<dbReference type="Gene3D" id="1.10.30.10">
    <property type="entry name" value="High mobility group box domain"/>
    <property type="match status" value="1"/>
</dbReference>
<keyword evidence="2" id="KW-0805">Transcription regulation</keyword>
<feature type="compositionally biased region" description="Polar residues" evidence="7">
    <location>
        <begin position="511"/>
        <end position="538"/>
    </location>
</feature>
<dbReference type="SMART" id="SM00398">
    <property type="entry name" value="HMG"/>
    <property type="match status" value="1"/>
</dbReference>
<evidence type="ECO:0000256" key="3">
    <source>
        <dbReference type="ARBA" id="ARBA00023125"/>
    </source>
</evidence>
<feature type="region of interest" description="Disordered" evidence="7">
    <location>
        <begin position="585"/>
        <end position="621"/>
    </location>
</feature>
<reference evidence="9" key="1">
    <citation type="journal article" date="2012" name="Nat. Genet.">
        <title>Whole-genome sequence of Schistosoma haematobium.</title>
        <authorList>
            <person name="Young N.D."/>
            <person name="Jex A.R."/>
            <person name="Li B."/>
            <person name="Liu S."/>
            <person name="Yang L."/>
            <person name="Xiong Z."/>
            <person name="Li Y."/>
            <person name="Cantacessi C."/>
            <person name="Hall R.S."/>
            <person name="Xu X."/>
            <person name="Chen F."/>
            <person name="Wu X."/>
            <person name="Zerlotini A."/>
            <person name="Oliveira G."/>
            <person name="Hofmann A."/>
            <person name="Zhang G."/>
            <person name="Fang X."/>
            <person name="Kang Y."/>
            <person name="Campbell B.E."/>
            <person name="Loukas A."/>
            <person name="Ranganathan S."/>
            <person name="Rollinson D."/>
            <person name="Rinaldi G."/>
            <person name="Brindley P.J."/>
            <person name="Yang H."/>
            <person name="Wang J."/>
            <person name="Wang J."/>
            <person name="Gasser R.B."/>
        </authorList>
    </citation>
    <scope>NUCLEOTIDE SEQUENCE [LARGE SCALE GENOMIC DNA]</scope>
</reference>
<dbReference type="PANTHER" id="PTHR13059:SF13">
    <property type="entry name" value="PROTEIN CAPICUA HOMOLOG"/>
    <property type="match status" value="1"/>
</dbReference>
<feature type="region of interest" description="Disordered" evidence="7">
    <location>
        <begin position="496"/>
        <end position="554"/>
    </location>
</feature>
<dbReference type="InterPro" id="IPR058606">
    <property type="entry name" value="HTH_Cic_C"/>
</dbReference>